<keyword evidence="1" id="KW-0472">Membrane</keyword>
<sequence>MSDLSRYSRQVVLREVGVNGQQLLRDSSVLVIGLGGLGCAASLYLAGAGIGRLVLADRDRVDRSNLQRQILYSQGDVGRAKTEAAAERLAGFNREVEIEIHEGRLDEDRLATMLRGVDLALDCTDNFPTRFAINGACVRARKPLVSGAAIRFEGQLAVFDARRADSPCYACLFPDAGEAAERCEEAGILGPVVGSVGNLQALAAIKLLLGLADEAGTLHLWDALNMDWKRWRVPRDPGCPVCGLHDD</sequence>
<reference evidence="3 4" key="1">
    <citation type="submission" date="2023-09" db="EMBL/GenBank/DDBJ databases">
        <authorList>
            <person name="Rey-Velasco X."/>
        </authorList>
    </citation>
    <scope>NUCLEOTIDE SEQUENCE [LARGE SCALE GENOMIC DNA]</scope>
    <source>
        <strain evidence="3 4">W345</strain>
    </source>
</reference>
<proteinExistence type="predicted"/>
<dbReference type="InterPro" id="IPR045886">
    <property type="entry name" value="ThiF/MoeB/HesA"/>
</dbReference>
<accession>A0ABU2WGI2</accession>
<dbReference type="PANTHER" id="PTHR10953">
    <property type="entry name" value="UBIQUITIN-ACTIVATING ENZYME E1"/>
    <property type="match status" value="1"/>
</dbReference>
<dbReference type="CDD" id="cd00757">
    <property type="entry name" value="ThiF_MoeB_HesA_family"/>
    <property type="match status" value="1"/>
</dbReference>
<evidence type="ECO:0000313" key="3">
    <source>
        <dbReference type="EMBL" id="MDT0496984.1"/>
    </source>
</evidence>
<keyword evidence="4" id="KW-1185">Reference proteome</keyword>
<evidence type="ECO:0000313" key="4">
    <source>
        <dbReference type="Proteomes" id="UP001254608"/>
    </source>
</evidence>
<dbReference type="InterPro" id="IPR035985">
    <property type="entry name" value="Ubiquitin-activating_enz"/>
</dbReference>
<dbReference type="SUPFAM" id="SSF69572">
    <property type="entry name" value="Activating enzymes of the ubiquitin-like proteins"/>
    <property type="match status" value="1"/>
</dbReference>
<dbReference type="NCBIfam" id="NF004281">
    <property type="entry name" value="PRK05690.1"/>
    <property type="match status" value="1"/>
</dbReference>
<comment type="caution">
    <text evidence="3">The sequence shown here is derived from an EMBL/GenBank/DDBJ whole genome shotgun (WGS) entry which is preliminary data.</text>
</comment>
<dbReference type="Pfam" id="PF00899">
    <property type="entry name" value="ThiF"/>
    <property type="match status" value="1"/>
</dbReference>
<dbReference type="InterPro" id="IPR000594">
    <property type="entry name" value="ThiF_NAD_FAD-bd"/>
</dbReference>
<evidence type="ECO:0000256" key="1">
    <source>
        <dbReference type="SAM" id="Phobius"/>
    </source>
</evidence>
<dbReference type="EMBL" id="JAVRIC010000006">
    <property type="protein sequence ID" value="MDT0496984.1"/>
    <property type="molecule type" value="Genomic_DNA"/>
</dbReference>
<dbReference type="Gene3D" id="3.40.50.720">
    <property type="entry name" value="NAD(P)-binding Rossmann-like Domain"/>
    <property type="match status" value="1"/>
</dbReference>
<keyword evidence="1" id="KW-1133">Transmembrane helix</keyword>
<dbReference type="Proteomes" id="UP001254608">
    <property type="component" value="Unassembled WGS sequence"/>
</dbReference>
<dbReference type="PANTHER" id="PTHR10953:SF240">
    <property type="entry name" value="SULFUR CARRIER PROTEIN THIS ADENYLYLTRANSFERASE"/>
    <property type="match status" value="1"/>
</dbReference>
<keyword evidence="1" id="KW-0812">Transmembrane</keyword>
<dbReference type="GO" id="GO:0016779">
    <property type="term" value="F:nucleotidyltransferase activity"/>
    <property type="evidence" value="ECO:0007669"/>
    <property type="project" value="UniProtKB-KW"/>
</dbReference>
<dbReference type="RefSeq" id="WP_311364377.1">
    <property type="nucleotide sequence ID" value="NZ_JAVRIC010000006.1"/>
</dbReference>
<organism evidence="3 4">
    <name type="scientific">Banduia mediterranea</name>
    <dbReference type="NCBI Taxonomy" id="3075609"/>
    <lineage>
        <taxon>Bacteria</taxon>
        <taxon>Pseudomonadati</taxon>
        <taxon>Pseudomonadota</taxon>
        <taxon>Gammaproteobacteria</taxon>
        <taxon>Nevskiales</taxon>
        <taxon>Algiphilaceae</taxon>
        <taxon>Banduia</taxon>
    </lineage>
</organism>
<feature type="transmembrane region" description="Helical" evidence="1">
    <location>
        <begin position="29"/>
        <end position="55"/>
    </location>
</feature>
<name>A0ABU2WGI2_9GAMM</name>
<feature type="domain" description="THIF-type NAD/FAD binding fold" evidence="2">
    <location>
        <begin position="7"/>
        <end position="241"/>
    </location>
</feature>
<gene>
    <name evidence="3" type="primary">moeB</name>
    <name evidence="3" type="ORF">RM530_06340</name>
</gene>
<keyword evidence="3" id="KW-0548">Nucleotidyltransferase</keyword>
<evidence type="ECO:0000259" key="2">
    <source>
        <dbReference type="Pfam" id="PF00899"/>
    </source>
</evidence>
<keyword evidence="3" id="KW-0808">Transferase</keyword>
<protein>
    <submittedName>
        <fullName evidence="3">Molybdopterin-synthase adenylyltransferase MoeB</fullName>
    </submittedName>
</protein>